<accession>A0A2I0JKI1</accession>
<evidence type="ECO:0000256" key="1">
    <source>
        <dbReference type="SAM" id="MobiDB-lite"/>
    </source>
</evidence>
<dbReference type="EMBL" id="PGOL01001572">
    <property type="protein sequence ID" value="PKI56768.1"/>
    <property type="molecule type" value="Genomic_DNA"/>
</dbReference>
<reference evidence="2 3" key="1">
    <citation type="submission" date="2017-11" db="EMBL/GenBank/DDBJ databases">
        <title>De-novo sequencing of pomegranate (Punica granatum L.) genome.</title>
        <authorList>
            <person name="Akparov Z."/>
            <person name="Amiraslanov A."/>
            <person name="Hajiyeva S."/>
            <person name="Abbasov M."/>
            <person name="Kaur K."/>
            <person name="Hamwieh A."/>
            <person name="Solovyev V."/>
            <person name="Salamov A."/>
            <person name="Braich B."/>
            <person name="Kosarev P."/>
            <person name="Mahmoud A."/>
            <person name="Hajiyev E."/>
            <person name="Babayeva S."/>
            <person name="Izzatullayeva V."/>
            <person name="Mammadov A."/>
            <person name="Mammadov A."/>
            <person name="Sharifova S."/>
            <person name="Ojaghi J."/>
            <person name="Eynullazada K."/>
            <person name="Bayramov B."/>
            <person name="Abdulazimova A."/>
            <person name="Shahmuradov I."/>
        </authorList>
    </citation>
    <scope>NUCLEOTIDE SEQUENCE [LARGE SCALE GENOMIC DNA]</scope>
    <source>
        <strain evidence="3">cv. AG2017</strain>
        <tissue evidence="2">Leaf</tissue>
    </source>
</reference>
<name>A0A2I0JKI1_PUNGR</name>
<sequence length="83" mass="9103">MGLKHKQEAEADEGSLPGLAGRQGNAWRQEGKGGTTGNHRNGRPWEDIHSTNPKYKRIDIQLSASWFEGYTPKSPIPTTPSSS</sequence>
<protein>
    <submittedName>
        <fullName evidence="2">Uncharacterized protein</fullName>
    </submittedName>
</protein>
<proteinExistence type="predicted"/>
<evidence type="ECO:0000313" key="3">
    <source>
        <dbReference type="Proteomes" id="UP000233551"/>
    </source>
</evidence>
<feature type="region of interest" description="Disordered" evidence="1">
    <location>
        <begin position="1"/>
        <end position="53"/>
    </location>
</feature>
<dbReference type="AlphaFoldDB" id="A0A2I0JKI1"/>
<evidence type="ECO:0000313" key="2">
    <source>
        <dbReference type="EMBL" id="PKI56768.1"/>
    </source>
</evidence>
<dbReference type="Proteomes" id="UP000233551">
    <property type="component" value="Unassembled WGS sequence"/>
</dbReference>
<gene>
    <name evidence="2" type="ORF">CRG98_022829</name>
</gene>
<keyword evidence="3" id="KW-1185">Reference proteome</keyword>
<comment type="caution">
    <text evidence="2">The sequence shown here is derived from an EMBL/GenBank/DDBJ whole genome shotgun (WGS) entry which is preliminary data.</text>
</comment>
<organism evidence="2 3">
    <name type="scientific">Punica granatum</name>
    <name type="common">Pomegranate</name>
    <dbReference type="NCBI Taxonomy" id="22663"/>
    <lineage>
        <taxon>Eukaryota</taxon>
        <taxon>Viridiplantae</taxon>
        <taxon>Streptophyta</taxon>
        <taxon>Embryophyta</taxon>
        <taxon>Tracheophyta</taxon>
        <taxon>Spermatophyta</taxon>
        <taxon>Magnoliopsida</taxon>
        <taxon>eudicotyledons</taxon>
        <taxon>Gunneridae</taxon>
        <taxon>Pentapetalae</taxon>
        <taxon>rosids</taxon>
        <taxon>malvids</taxon>
        <taxon>Myrtales</taxon>
        <taxon>Lythraceae</taxon>
        <taxon>Punica</taxon>
    </lineage>
</organism>